<name>A0A399RQF7_9BACT</name>
<dbReference type="PANTHER" id="PTHR12151">
    <property type="entry name" value="ELECTRON TRANSPORT PROTIN SCO1/SENC FAMILY MEMBER"/>
    <property type="match status" value="1"/>
</dbReference>
<protein>
    <submittedName>
        <fullName evidence="4">SCO family protein</fullName>
    </submittedName>
</protein>
<gene>
    <name evidence="4" type="ORF">D1627_17520</name>
</gene>
<dbReference type="AlphaFoldDB" id="A0A399RQF7"/>
<dbReference type="EMBL" id="QWGE01000007">
    <property type="protein sequence ID" value="RIJ33418.1"/>
    <property type="molecule type" value="Genomic_DNA"/>
</dbReference>
<feature type="disulfide bond" description="Redox-active" evidence="3">
    <location>
        <begin position="91"/>
        <end position="95"/>
    </location>
</feature>
<feature type="binding site" evidence="2">
    <location>
        <position position="179"/>
    </location>
    <ligand>
        <name>Cu cation</name>
        <dbReference type="ChEBI" id="CHEBI:23378"/>
    </ligand>
</feature>
<accession>A0A399RQF7</accession>
<reference evidence="5" key="1">
    <citation type="submission" date="2018-08" db="EMBL/GenBank/DDBJ databases">
        <title>Mucilaginibacter sp. MYSH2.</title>
        <authorList>
            <person name="Seo T."/>
        </authorList>
    </citation>
    <scope>NUCLEOTIDE SEQUENCE [LARGE SCALE GENOMIC DNA]</scope>
    <source>
        <strain evidence="5">KIRAN</strain>
    </source>
</reference>
<dbReference type="CDD" id="cd02968">
    <property type="entry name" value="SCO"/>
    <property type="match status" value="1"/>
</dbReference>
<dbReference type="GO" id="GO:0046872">
    <property type="term" value="F:metal ion binding"/>
    <property type="evidence" value="ECO:0007669"/>
    <property type="project" value="UniProtKB-KW"/>
</dbReference>
<dbReference type="Proteomes" id="UP000266005">
    <property type="component" value="Unassembled WGS sequence"/>
</dbReference>
<proteinExistence type="inferred from homology"/>
<dbReference type="SUPFAM" id="SSF52833">
    <property type="entry name" value="Thioredoxin-like"/>
    <property type="match status" value="1"/>
</dbReference>
<organism evidence="4 5">
    <name type="scientific">Pontibacter oryzae</name>
    <dbReference type="NCBI Taxonomy" id="2304593"/>
    <lineage>
        <taxon>Bacteria</taxon>
        <taxon>Pseudomonadati</taxon>
        <taxon>Bacteroidota</taxon>
        <taxon>Cytophagia</taxon>
        <taxon>Cytophagales</taxon>
        <taxon>Hymenobacteraceae</taxon>
        <taxon>Pontibacter</taxon>
    </lineage>
</organism>
<feature type="binding site" evidence="2">
    <location>
        <position position="95"/>
    </location>
    <ligand>
        <name>Cu cation</name>
        <dbReference type="ChEBI" id="CHEBI:23378"/>
    </ligand>
</feature>
<dbReference type="InterPro" id="IPR036249">
    <property type="entry name" value="Thioredoxin-like_sf"/>
</dbReference>
<evidence type="ECO:0000256" key="1">
    <source>
        <dbReference type="ARBA" id="ARBA00010996"/>
    </source>
</evidence>
<dbReference type="InterPro" id="IPR003782">
    <property type="entry name" value="SCO1/SenC"/>
</dbReference>
<keyword evidence="3" id="KW-1015">Disulfide bond</keyword>
<evidence type="ECO:0000313" key="4">
    <source>
        <dbReference type="EMBL" id="RIJ33418.1"/>
    </source>
</evidence>
<keyword evidence="2" id="KW-0186">Copper</keyword>
<keyword evidence="2" id="KW-0479">Metal-binding</keyword>
<sequence length="220" mass="24892">MKPIKALILGILLLVPILIFIFVSVFGTHHFSLKTYYPRFDDAGKVVYDAAGDTVFQQVSYFTLTSQEGVTVTQDDLDNTIYIVNLFNTACQDTCQETFSELQRVNEVFANNPQVKLVSITTSPTTDSVHVLKEFADNMGVDSQNWLLLTGDQLEVYTLADKGFHRPITLADSEPQYSHDVLLVDKEKLIRGVYKGTDRTDVDRLVTEIKVLLDEYSKRK</sequence>
<dbReference type="Pfam" id="PF02630">
    <property type="entry name" value="SCO1-SenC"/>
    <property type="match status" value="1"/>
</dbReference>
<comment type="caution">
    <text evidence="4">The sequence shown here is derived from an EMBL/GenBank/DDBJ whole genome shotgun (WGS) entry which is preliminary data.</text>
</comment>
<evidence type="ECO:0000256" key="3">
    <source>
        <dbReference type="PIRSR" id="PIRSR603782-2"/>
    </source>
</evidence>
<dbReference type="Gene3D" id="3.40.30.10">
    <property type="entry name" value="Glutaredoxin"/>
    <property type="match status" value="1"/>
</dbReference>
<comment type="similarity">
    <text evidence="1">Belongs to the SCO1/2 family.</text>
</comment>
<feature type="binding site" evidence="2">
    <location>
        <position position="91"/>
    </location>
    <ligand>
        <name>Cu cation</name>
        <dbReference type="ChEBI" id="CHEBI:23378"/>
    </ligand>
</feature>
<dbReference type="RefSeq" id="WP_119433584.1">
    <property type="nucleotide sequence ID" value="NZ_QWGE01000007.1"/>
</dbReference>
<dbReference type="OrthoDB" id="9811998at2"/>
<evidence type="ECO:0000313" key="5">
    <source>
        <dbReference type="Proteomes" id="UP000266005"/>
    </source>
</evidence>
<evidence type="ECO:0000256" key="2">
    <source>
        <dbReference type="PIRSR" id="PIRSR603782-1"/>
    </source>
</evidence>
<dbReference type="PANTHER" id="PTHR12151:SF25">
    <property type="entry name" value="LINALOOL DEHYDRATASE_ISOMERASE DOMAIN-CONTAINING PROTEIN"/>
    <property type="match status" value="1"/>
</dbReference>
<keyword evidence="5" id="KW-1185">Reference proteome</keyword>